<dbReference type="Pfam" id="PF13549">
    <property type="entry name" value="ATP-grasp_5"/>
    <property type="match status" value="1"/>
</dbReference>
<protein>
    <submittedName>
        <fullName evidence="3">Acetate--CoA ligase family protein</fullName>
    </submittedName>
</protein>
<dbReference type="PROSITE" id="PS50975">
    <property type="entry name" value="ATP_GRASP"/>
    <property type="match status" value="1"/>
</dbReference>
<dbReference type="Gene3D" id="3.30.1490.20">
    <property type="entry name" value="ATP-grasp fold, A domain"/>
    <property type="match status" value="1"/>
</dbReference>
<sequence>MNNVTAIIAEARRAGRGSLSEDAGKQLLAHFGVSVPRSVVVAGPDDVSNVIRDLQAPFVVKVVSPDILHKSDAGGVKLNLADADAVRDAITTMTRQPRIREARVEGYLIEEMLPPGREIVVGAVRDPQFGPMIMVGLGGIFVEVLKDVSFRLCPITESDARQMLGELRGAAVLAGARGEKPADPEAIVDVLMRIGGTDGLLLSLGTQWSEVDINPLIVSDTRAVAADARFILGTDDSDAPKPGTVDLPQAHLPVLERFAPLFAPNSVAVLGASNNNVTMANTFIRRLKDFGYKGNIYPIHPKASEVEGLRAYPSLAEAPEVIDYAYVAIGANRIPEALAGANNRVRFAQVLSSGFGETEEGKQLQQQLVESAWQGGCRILGPNCLGLYSPRGGITFPVGAPREPGTVGVISQSGGLGTDIIKRGQWRGLRFSGLVTAGNSADLGPSDLLEFYFEDPQTKVVGLYLEDVKDGRRFFELLNSEKATKPVIILKGGRSQQGRAAAASHTGALAGDQRAWEALTRQTPCTLVSSIDEFIDALLAFQNLELRPQRPTRQVVLFGNGGGTSVLATDFFASMGLDISPFAEGTRQSLEALQLPPGTSVANPIDAPVRTLQEEDGWIAGKILDRVYETSQPDAIVMHLNLASFVGRGEVDPIDNLIQVAEKVQAKHAGRAHFLLALRSDGSPELDEVKRKYRTRALAVGIPVYDELTNVAQALSVVRQMEERFADATTGAS</sequence>
<dbReference type="Pfam" id="PF13607">
    <property type="entry name" value="Succ_CoA_lig"/>
    <property type="match status" value="1"/>
</dbReference>
<dbReference type="Pfam" id="PF13380">
    <property type="entry name" value="CoA_binding_2"/>
    <property type="match status" value="1"/>
</dbReference>
<dbReference type="Gene3D" id="3.40.50.261">
    <property type="entry name" value="Succinyl-CoA synthetase domains"/>
    <property type="match status" value="2"/>
</dbReference>
<evidence type="ECO:0000313" key="3">
    <source>
        <dbReference type="EMBL" id="MFC6674205.1"/>
    </source>
</evidence>
<dbReference type="Gene3D" id="3.30.470.20">
    <property type="entry name" value="ATP-grasp fold, B domain"/>
    <property type="match status" value="1"/>
</dbReference>
<keyword evidence="1" id="KW-0067">ATP-binding</keyword>
<dbReference type="Gene3D" id="3.40.50.720">
    <property type="entry name" value="NAD(P)-binding Rossmann-like Domain"/>
    <property type="match status" value="1"/>
</dbReference>
<evidence type="ECO:0000256" key="1">
    <source>
        <dbReference type="PROSITE-ProRule" id="PRU00409"/>
    </source>
</evidence>
<dbReference type="InterPro" id="IPR003781">
    <property type="entry name" value="CoA-bd"/>
</dbReference>
<reference evidence="4" key="1">
    <citation type="journal article" date="2019" name="Int. J. Syst. Evol. Microbiol.">
        <title>The Global Catalogue of Microorganisms (GCM) 10K type strain sequencing project: providing services to taxonomists for standard genome sequencing and annotation.</title>
        <authorList>
            <consortium name="The Broad Institute Genomics Platform"/>
            <consortium name="The Broad Institute Genome Sequencing Center for Infectious Disease"/>
            <person name="Wu L."/>
            <person name="Ma J."/>
        </authorList>
    </citation>
    <scope>NUCLEOTIDE SEQUENCE [LARGE SCALE GENOMIC DNA]</scope>
    <source>
        <strain evidence="4">NBRC 111756</strain>
    </source>
</reference>
<evidence type="ECO:0000259" key="2">
    <source>
        <dbReference type="PROSITE" id="PS50975"/>
    </source>
</evidence>
<dbReference type="PANTHER" id="PTHR42793:SF1">
    <property type="entry name" value="PEPTIDYL-LYSINE N-ACETYLTRANSFERASE PATZ"/>
    <property type="match status" value="1"/>
</dbReference>
<dbReference type="SUPFAM" id="SSF56059">
    <property type="entry name" value="Glutathione synthetase ATP-binding domain-like"/>
    <property type="match status" value="1"/>
</dbReference>
<comment type="caution">
    <text evidence="3">The sequence shown here is derived from an EMBL/GenBank/DDBJ whole genome shotgun (WGS) entry which is preliminary data.</text>
</comment>
<dbReference type="Proteomes" id="UP001596422">
    <property type="component" value="Unassembled WGS sequence"/>
</dbReference>
<keyword evidence="4" id="KW-1185">Reference proteome</keyword>
<proteinExistence type="predicted"/>
<dbReference type="SUPFAM" id="SSF52210">
    <property type="entry name" value="Succinyl-CoA synthetase domains"/>
    <property type="match status" value="2"/>
</dbReference>
<dbReference type="InterPro" id="IPR036291">
    <property type="entry name" value="NAD(P)-bd_dom_sf"/>
</dbReference>
<dbReference type="SUPFAM" id="SSF51735">
    <property type="entry name" value="NAD(P)-binding Rossmann-fold domains"/>
    <property type="match status" value="1"/>
</dbReference>
<dbReference type="EMBL" id="JBHSWE010000002">
    <property type="protein sequence ID" value="MFC6674205.1"/>
    <property type="molecule type" value="Genomic_DNA"/>
</dbReference>
<dbReference type="RefSeq" id="WP_379913949.1">
    <property type="nucleotide sequence ID" value="NZ_JBHSWE010000002.1"/>
</dbReference>
<evidence type="ECO:0000313" key="4">
    <source>
        <dbReference type="Proteomes" id="UP001596422"/>
    </source>
</evidence>
<dbReference type="InterPro" id="IPR011761">
    <property type="entry name" value="ATP-grasp"/>
</dbReference>
<organism evidence="3 4">
    <name type="scientific">Marinobacterium aestuariivivens</name>
    <dbReference type="NCBI Taxonomy" id="1698799"/>
    <lineage>
        <taxon>Bacteria</taxon>
        <taxon>Pseudomonadati</taxon>
        <taxon>Pseudomonadota</taxon>
        <taxon>Gammaproteobacteria</taxon>
        <taxon>Oceanospirillales</taxon>
        <taxon>Oceanospirillaceae</taxon>
        <taxon>Marinobacterium</taxon>
    </lineage>
</organism>
<dbReference type="InterPro" id="IPR032875">
    <property type="entry name" value="Succ_CoA_lig_flav_dom"/>
</dbReference>
<dbReference type="InterPro" id="IPR013815">
    <property type="entry name" value="ATP_grasp_subdomain_1"/>
</dbReference>
<keyword evidence="3" id="KW-0436">Ligase</keyword>
<dbReference type="SMART" id="SM00881">
    <property type="entry name" value="CoA_binding"/>
    <property type="match status" value="1"/>
</dbReference>
<dbReference type="GO" id="GO:0016874">
    <property type="term" value="F:ligase activity"/>
    <property type="evidence" value="ECO:0007669"/>
    <property type="project" value="UniProtKB-KW"/>
</dbReference>
<gene>
    <name evidence="3" type="ORF">ACFQDL_31925</name>
</gene>
<dbReference type="InterPro" id="IPR016102">
    <property type="entry name" value="Succinyl-CoA_synth-like"/>
</dbReference>
<name>A0ABW2A9U2_9GAMM</name>
<feature type="domain" description="ATP-grasp" evidence="2">
    <location>
        <begin position="25"/>
        <end position="256"/>
    </location>
</feature>
<dbReference type="PANTHER" id="PTHR42793">
    <property type="entry name" value="COA BINDING DOMAIN CONTAINING PROTEIN"/>
    <property type="match status" value="1"/>
</dbReference>
<accession>A0ABW2A9U2</accession>
<keyword evidence="1" id="KW-0547">Nucleotide-binding</keyword>